<evidence type="ECO:0008006" key="3">
    <source>
        <dbReference type="Google" id="ProtNLM"/>
    </source>
</evidence>
<dbReference type="EMBL" id="FNZX01000004">
    <property type="protein sequence ID" value="SEK31369.1"/>
    <property type="molecule type" value="Genomic_DNA"/>
</dbReference>
<sequence>MEQIILSGADGEDLPVYVIEETQLSGVKYLLVCDSQDENEDADAFILKEVSEDNGEVIYDVVEDDVEFDAVAKLFEELVGDDADIDY</sequence>
<evidence type="ECO:0000313" key="2">
    <source>
        <dbReference type="Proteomes" id="UP000182321"/>
    </source>
</evidence>
<dbReference type="Pfam" id="PF06949">
    <property type="entry name" value="DUF1292"/>
    <property type="match status" value="1"/>
</dbReference>
<evidence type="ECO:0000313" key="1">
    <source>
        <dbReference type="EMBL" id="SEK31369.1"/>
    </source>
</evidence>
<dbReference type="Proteomes" id="UP000182321">
    <property type="component" value="Unassembled WGS sequence"/>
</dbReference>
<accession>A0A1H7FZL2</accession>
<gene>
    <name evidence="1" type="ORF">SAMN02910377_00555</name>
</gene>
<proteinExistence type="predicted"/>
<reference evidence="2" key="1">
    <citation type="submission" date="2016-10" db="EMBL/GenBank/DDBJ databases">
        <authorList>
            <person name="Varghese N."/>
        </authorList>
    </citation>
    <scope>NUCLEOTIDE SEQUENCE [LARGE SCALE GENOMIC DNA]</scope>
    <source>
        <strain evidence="2">ACV-9</strain>
    </source>
</reference>
<protein>
    <recommendedName>
        <fullName evidence="3">DUF1292 domain-containing protein</fullName>
    </recommendedName>
</protein>
<organism evidence="1 2">
    <name type="scientific">Pseudobutyrivibrio ruminis</name>
    <dbReference type="NCBI Taxonomy" id="46206"/>
    <lineage>
        <taxon>Bacteria</taxon>
        <taxon>Bacillati</taxon>
        <taxon>Bacillota</taxon>
        <taxon>Clostridia</taxon>
        <taxon>Lachnospirales</taxon>
        <taxon>Lachnospiraceae</taxon>
        <taxon>Pseudobutyrivibrio</taxon>
    </lineage>
</organism>
<keyword evidence="2" id="KW-1185">Reference proteome</keyword>
<dbReference type="AlphaFoldDB" id="A0A1H7FZL2"/>
<dbReference type="InterPro" id="IPR009711">
    <property type="entry name" value="UPF0473"/>
</dbReference>
<dbReference type="RefSeq" id="WP_044934707.1">
    <property type="nucleotide sequence ID" value="NZ_FNZX01000004.1"/>
</dbReference>
<name>A0A1H7FZL2_9FIRM</name>